<keyword evidence="2" id="KW-1185">Reference proteome</keyword>
<reference evidence="1" key="1">
    <citation type="submission" date="2022-07" db="EMBL/GenBank/DDBJ databases">
        <title>Phylogenomic reconstructions and comparative analyses of Kickxellomycotina fungi.</title>
        <authorList>
            <person name="Reynolds N.K."/>
            <person name="Stajich J.E."/>
            <person name="Barry K."/>
            <person name="Grigoriev I.V."/>
            <person name="Crous P."/>
            <person name="Smith M.E."/>
        </authorList>
    </citation>
    <scope>NUCLEOTIDE SEQUENCE</scope>
    <source>
        <strain evidence="1">BCRC 34780</strain>
    </source>
</reference>
<organism evidence="1 2">
    <name type="scientific">Coemansia helicoidea</name>
    <dbReference type="NCBI Taxonomy" id="1286919"/>
    <lineage>
        <taxon>Eukaryota</taxon>
        <taxon>Fungi</taxon>
        <taxon>Fungi incertae sedis</taxon>
        <taxon>Zoopagomycota</taxon>
        <taxon>Kickxellomycotina</taxon>
        <taxon>Kickxellomycetes</taxon>
        <taxon>Kickxellales</taxon>
        <taxon>Kickxellaceae</taxon>
        <taxon>Coemansia</taxon>
    </lineage>
</organism>
<gene>
    <name evidence="1" type="ORF">H4R21_006780</name>
</gene>
<accession>A0ACC1KFG2</accession>
<comment type="caution">
    <text evidence="1">The sequence shown here is derived from an EMBL/GenBank/DDBJ whole genome shotgun (WGS) entry which is preliminary data.</text>
</comment>
<evidence type="ECO:0000313" key="1">
    <source>
        <dbReference type="EMBL" id="KAJ2789293.1"/>
    </source>
</evidence>
<dbReference type="Proteomes" id="UP001140087">
    <property type="component" value="Unassembled WGS sequence"/>
</dbReference>
<sequence>MTVPLVLAAAGVRRAAATRMAAGARRTLATEIGAESTAARPERRVRKEFADKMKAGPGFGEFVGGSSEPLT</sequence>
<dbReference type="EMBL" id="JANBUN010003823">
    <property type="protein sequence ID" value="KAJ2789293.1"/>
    <property type="molecule type" value="Genomic_DNA"/>
</dbReference>
<evidence type="ECO:0000313" key="2">
    <source>
        <dbReference type="Proteomes" id="UP001140087"/>
    </source>
</evidence>
<feature type="non-terminal residue" evidence="1">
    <location>
        <position position="71"/>
    </location>
</feature>
<proteinExistence type="predicted"/>
<name>A0ACC1KFG2_9FUNG</name>
<protein>
    <submittedName>
        <fullName evidence="1">Uncharacterized protein</fullName>
    </submittedName>
</protein>